<evidence type="ECO:0000313" key="11">
    <source>
        <dbReference type="Proteomes" id="UP000254512"/>
    </source>
</evidence>
<dbReference type="InterPro" id="IPR027609">
    <property type="entry name" value="rSAM_QueE_proteobac"/>
</dbReference>
<dbReference type="GeneID" id="58897840"/>
<comment type="subunit">
    <text evidence="8">Homodimer.</text>
</comment>
<feature type="binding site" evidence="8">
    <location>
        <position position="37"/>
    </location>
    <ligand>
        <name>[4Fe-4S] cluster</name>
        <dbReference type="ChEBI" id="CHEBI:49883"/>
        <note>4Fe-4S-S-AdoMet</note>
    </ligand>
</feature>
<feature type="binding site" evidence="8">
    <location>
        <begin position="11"/>
        <end position="13"/>
    </location>
    <ligand>
        <name>substrate</name>
    </ligand>
</feature>
<gene>
    <name evidence="8 10" type="primary">queE</name>
    <name evidence="10" type="ORF">NCTC11645_01615</name>
</gene>
<feature type="binding site" evidence="8">
    <location>
        <position position="26"/>
    </location>
    <ligand>
        <name>substrate</name>
    </ligand>
</feature>
<comment type="cofactor">
    <cofactor evidence="8">
        <name>[4Fe-4S] cluster</name>
        <dbReference type="ChEBI" id="CHEBI:49883"/>
    </cofactor>
    <text evidence="8">Binds 1 [4Fe-4S] cluster. The cluster is coordinated with 3 cysteines and an exchangeable S-adenosyl-L-methionine.</text>
</comment>
<dbReference type="PANTHER" id="PTHR42836:SF1">
    <property type="entry name" value="7-CARBOXY-7-DEAZAGUANINE SYNTHASE"/>
    <property type="match status" value="1"/>
</dbReference>
<protein>
    <recommendedName>
        <fullName evidence="8">7-carboxy-7-deazaguanine synthase</fullName>
        <shortName evidence="8">CDG synthase</shortName>
        <ecNumber evidence="8">4.3.99.3</ecNumber>
    </recommendedName>
    <alternativeName>
        <fullName evidence="8">Queuosine biosynthesis protein QueE</fullName>
    </alternativeName>
</protein>
<feature type="binding site" evidence="8">
    <location>
        <position position="39"/>
    </location>
    <ligand>
        <name>Mg(2+)</name>
        <dbReference type="ChEBI" id="CHEBI:18420"/>
    </ligand>
</feature>
<dbReference type="RefSeq" id="WP_005505813.1">
    <property type="nucleotide sequence ID" value="NZ_CABMOB010000001.1"/>
</dbReference>
<dbReference type="Pfam" id="PF13353">
    <property type="entry name" value="Fer4_12"/>
    <property type="match status" value="1"/>
</dbReference>
<accession>A0A377HLV4</accession>
<evidence type="ECO:0000256" key="6">
    <source>
        <dbReference type="ARBA" id="ARBA00023014"/>
    </source>
</evidence>
<dbReference type="KEGG" id="gho:AL542_17930"/>
<dbReference type="AlphaFoldDB" id="A0A377HLV4"/>
<keyword evidence="3 8" id="KW-0479">Metal-binding</keyword>
<keyword evidence="8" id="KW-0671">Queuosine biosynthesis</keyword>
<dbReference type="GO" id="GO:0051539">
    <property type="term" value="F:4 iron, 4 sulfur cluster binding"/>
    <property type="evidence" value="ECO:0007669"/>
    <property type="project" value="UniProtKB-UniRule"/>
</dbReference>
<evidence type="ECO:0000256" key="4">
    <source>
        <dbReference type="ARBA" id="ARBA00022842"/>
    </source>
</evidence>
<keyword evidence="2 8" id="KW-0949">S-adenosyl-L-methionine</keyword>
<keyword evidence="5 8" id="KW-0408">Iron</keyword>
<keyword evidence="4 8" id="KW-0460">Magnesium</keyword>
<evidence type="ECO:0000256" key="8">
    <source>
        <dbReference type="HAMAP-Rule" id="MF_00917"/>
    </source>
</evidence>
<feature type="binding site" evidence="8">
    <location>
        <position position="90"/>
    </location>
    <ligand>
        <name>substrate</name>
    </ligand>
</feature>
<dbReference type="InterPro" id="IPR058240">
    <property type="entry name" value="rSAM_sf"/>
</dbReference>
<name>A0A377HLV4_GRIHO</name>
<dbReference type="GO" id="GO:1904047">
    <property type="term" value="F:S-adenosyl-L-methionine binding"/>
    <property type="evidence" value="ECO:0007669"/>
    <property type="project" value="UniProtKB-UniRule"/>
</dbReference>
<comment type="function">
    <text evidence="8">Catalyzes the complex heterocyclic radical-mediated conversion of 6-carboxy-5,6,7,8-tetrahydropterin (CPH4) to 7-carboxy-7-deazaguanine (CDG), a step common to the biosynthetic pathways of all 7-deazapurine-containing compounds.</text>
</comment>
<comment type="cofactor">
    <cofactor evidence="8">
        <name>S-adenosyl-L-methionine</name>
        <dbReference type="ChEBI" id="CHEBI:59789"/>
    </cofactor>
    <text evidence="8">Binds 1 S-adenosyl-L-methionine per subunit.</text>
</comment>
<proteinExistence type="inferred from homology"/>
<evidence type="ECO:0000256" key="5">
    <source>
        <dbReference type="ARBA" id="ARBA00023004"/>
    </source>
</evidence>
<keyword evidence="1 8" id="KW-0004">4Fe-4S</keyword>
<comment type="cofactor">
    <cofactor evidence="8">
        <name>Mg(2+)</name>
        <dbReference type="ChEBI" id="CHEBI:18420"/>
    </cofactor>
</comment>
<dbReference type="PANTHER" id="PTHR42836">
    <property type="entry name" value="7-CARBOXY-7-DEAZAGUANINE SYNTHASE"/>
    <property type="match status" value="1"/>
</dbReference>
<dbReference type="PIRSF" id="PIRSF000370">
    <property type="entry name" value="QueE"/>
    <property type="match status" value="1"/>
</dbReference>
<dbReference type="UniPathway" id="UPA00391"/>
<dbReference type="SUPFAM" id="SSF102114">
    <property type="entry name" value="Radical SAM enzymes"/>
    <property type="match status" value="1"/>
</dbReference>
<feature type="domain" description="Radical SAM core" evidence="9">
    <location>
        <begin position="17"/>
        <end position="220"/>
    </location>
</feature>
<comment type="pathway">
    <text evidence="8">Purine metabolism; 7-cyano-7-deazaguanine biosynthesis.</text>
</comment>
<keyword evidence="6 8" id="KW-0411">Iron-sulfur</keyword>
<feature type="binding site" evidence="8">
    <location>
        <position position="92"/>
    </location>
    <ligand>
        <name>S-adenosyl-L-methionine</name>
        <dbReference type="ChEBI" id="CHEBI:59789"/>
    </ligand>
</feature>
<dbReference type="InterPro" id="IPR024924">
    <property type="entry name" value="7-CO-7-deazaguanine_synth-like"/>
</dbReference>
<dbReference type="GO" id="GO:0008616">
    <property type="term" value="P:tRNA queuosine(34) biosynthetic process"/>
    <property type="evidence" value="ECO:0007669"/>
    <property type="project" value="UniProtKB-UniRule"/>
</dbReference>
<evidence type="ECO:0000256" key="7">
    <source>
        <dbReference type="ARBA" id="ARBA00023239"/>
    </source>
</evidence>
<feature type="binding site" evidence="8">
    <location>
        <begin position="36"/>
        <end position="38"/>
    </location>
    <ligand>
        <name>S-adenosyl-L-methionine</name>
        <dbReference type="ChEBI" id="CHEBI:59789"/>
    </ligand>
</feature>
<comment type="caution">
    <text evidence="8">Lacks conserved residue(s) required for the propagation of feature annotation.</text>
</comment>
<evidence type="ECO:0000256" key="2">
    <source>
        <dbReference type="ARBA" id="ARBA00022691"/>
    </source>
</evidence>
<dbReference type="Gene3D" id="3.20.20.70">
    <property type="entry name" value="Aldolase class I"/>
    <property type="match status" value="1"/>
</dbReference>
<feature type="binding site" evidence="8">
    <location>
        <position position="30"/>
    </location>
    <ligand>
        <name>[4Fe-4S] cluster</name>
        <dbReference type="ChEBI" id="CHEBI:49883"/>
        <note>4Fe-4S-S-AdoMet</note>
    </ligand>
</feature>
<dbReference type="InterPro" id="IPR013785">
    <property type="entry name" value="Aldolase_TIM"/>
</dbReference>
<feature type="binding site" evidence="8">
    <location>
        <position position="34"/>
    </location>
    <ligand>
        <name>[4Fe-4S] cluster</name>
        <dbReference type="ChEBI" id="CHEBI:49883"/>
        <note>4Fe-4S-S-AdoMet</note>
    </ligand>
</feature>
<dbReference type="SFLD" id="SFLDS00029">
    <property type="entry name" value="Radical_SAM"/>
    <property type="match status" value="1"/>
</dbReference>
<feature type="binding site" evidence="8">
    <location>
        <begin position="134"/>
        <end position="136"/>
    </location>
    <ligand>
        <name>S-adenosyl-L-methionine</name>
        <dbReference type="ChEBI" id="CHEBI:59789"/>
    </ligand>
</feature>
<dbReference type="GO" id="GO:0000287">
    <property type="term" value="F:magnesium ion binding"/>
    <property type="evidence" value="ECO:0007669"/>
    <property type="project" value="UniProtKB-UniRule"/>
</dbReference>
<organism evidence="10 11">
    <name type="scientific">Grimontia hollisae</name>
    <name type="common">Vibrio hollisae</name>
    <dbReference type="NCBI Taxonomy" id="673"/>
    <lineage>
        <taxon>Bacteria</taxon>
        <taxon>Pseudomonadati</taxon>
        <taxon>Pseudomonadota</taxon>
        <taxon>Gammaproteobacteria</taxon>
        <taxon>Vibrionales</taxon>
        <taxon>Vibrionaceae</taxon>
        <taxon>Grimontia</taxon>
    </lineage>
</organism>
<reference evidence="10 11" key="1">
    <citation type="submission" date="2018-06" db="EMBL/GenBank/DDBJ databases">
        <authorList>
            <consortium name="Pathogen Informatics"/>
            <person name="Doyle S."/>
        </authorList>
    </citation>
    <scope>NUCLEOTIDE SEQUENCE [LARGE SCALE GENOMIC DNA]</scope>
    <source>
        <strain evidence="10 11">NCTC11645</strain>
    </source>
</reference>
<dbReference type="GO" id="GO:0016840">
    <property type="term" value="F:carbon-nitrogen lyase activity"/>
    <property type="evidence" value="ECO:0007669"/>
    <property type="project" value="UniProtKB-UniRule"/>
</dbReference>
<evidence type="ECO:0000313" key="10">
    <source>
        <dbReference type="EMBL" id="STO57231.1"/>
    </source>
</evidence>
<dbReference type="PROSITE" id="PS51918">
    <property type="entry name" value="RADICAL_SAM"/>
    <property type="match status" value="1"/>
</dbReference>
<keyword evidence="7 8" id="KW-0456">Lyase</keyword>
<dbReference type="NCBIfam" id="TIGR04322">
    <property type="entry name" value="rSAM_QueE_Ecoli"/>
    <property type="match status" value="1"/>
</dbReference>
<dbReference type="STRING" id="673.AL542_17930"/>
<comment type="catalytic activity">
    <reaction evidence="8">
        <text>6-carboxy-5,6,7,8-tetrahydropterin + H(+) = 7-carboxy-7-carbaguanine + NH4(+)</text>
        <dbReference type="Rhea" id="RHEA:27974"/>
        <dbReference type="ChEBI" id="CHEBI:15378"/>
        <dbReference type="ChEBI" id="CHEBI:28938"/>
        <dbReference type="ChEBI" id="CHEBI:61032"/>
        <dbReference type="ChEBI" id="CHEBI:61036"/>
        <dbReference type="EC" id="4.3.99.3"/>
    </reaction>
</comment>
<dbReference type="Proteomes" id="UP000254512">
    <property type="component" value="Unassembled WGS sequence"/>
</dbReference>
<comment type="similarity">
    <text evidence="8">Belongs to the radical SAM superfamily. 7-carboxy-7-deazaguanine synthase family.</text>
</comment>
<dbReference type="HAMAP" id="MF_00917">
    <property type="entry name" value="QueE"/>
    <property type="match status" value="1"/>
</dbReference>
<dbReference type="EMBL" id="UGHD01000002">
    <property type="protein sequence ID" value="STO57231.1"/>
    <property type="molecule type" value="Genomic_DNA"/>
</dbReference>
<evidence type="ECO:0000259" key="9">
    <source>
        <dbReference type="PROSITE" id="PS51918"/>
    </source>
</evidence>
<evidence type="ECO:0000256" key="1">
    <source>
        <dbReference type="ARBA" id="ARBA00022485"/>
    </source>
</evidence>
<dbReference type="EC" id="4.3.99.3" evidence="8"/>
<sequence>MYNVNEIFETIQGEGTFTGIPSVFIRLQGCPVGCPWCDTRQTWDTLPLDQRDFGTIIAKNDESPLWARVSAEDILSHLQSRYTAKHIVITGGEPCMFDLMPLTSLLDAHGYRCQIETSGTYVVYATENTWVTVSPKINMRGKLPILKEALDRANEIKHPVGTESDIEKLDELLKHVDLKGKEVALQPISQKARATALCIETCIARNWRLSVQTHKYLNIA</sequence>
<dbReference type="InterPro" id="IPR007197">
    <property type="entry name" value="rSAM"/>
</dbReference>
<evidence type="ECO:0000256" key="3">
    <source>
        <dbReference type="ARBA" id="ARBA00022723"/>
    </source>
</evidence>